<evidence type="ECO:0000256" key="5">
    <source>
        <dbReference type="SAM" id="Coils"/>
    </source>
</evidence>
<reference evidence="8 9" key="1">
    <citation type="submission" date="2018-08" db="EMBL/GenBank/DDBJ databases">
        <title>Aphanomyces genome sequencing and annotation.</title>
        <authorList>
            <person name="Minardi D."/>
            <person name="Oidtmann B."/>
            <person name="Van Der Giezen M."/>
            <person name="Studholme D.J."/>
        </authorList>
    </citation>
    <scope>NUCLEOTIDE SEQUENCE [LARGE SCALE GENOMIC DNA]</scope>
    <source>
        <strain evidence="8 9">Kv</strain>
    </source>
</reference>
<dbReference type="InterPro" id="IPR044861">
    <property type="entry name" value="IPNS-like_FE2OG_OXY"/>
</dbReference>
<accession>A0A397AAY6</accession>
<organism evidence="8 9">
    <name type="scientific">Aphanomyces astaci</name>
    <name type="common">Crayfish plague agent</name>
    <dbReference type="NCBI Taxonomy" id="112090"/>
    <lineage>
        <taxon>Eukaryota</taxon>
        <taxon>Sar</taxon>
        <taxon>Stramenopiles</taxon>
        <taxon>Oomycota</taxon>
        <taxon>Saprolegniomycetes</taxon>
        <taxon>Saprolegniales</taxon>
        <taxon>Verrucalvaceae</taxon>
        <taxon>Aphanomyces</taxon>
    </lineage>
</organism>
<keyword evidence="3" id="KW-0804">Transcription</keyword>
<evidence type="ECO:0000256" key="2">
    <source>
        <dbReference type="ARBA" id="ARBA00022478"/>
    </source>
</evidence>
<feature type="domain" description="RPA43 OB" evidence="7">
    <location>
        <begin position="140"/>
        <end position="183"/>
    </location>
</feature>
<dbReference type="GO" id="GO:0006352">
    <property type="term" value="P:DNA-templated transcription initiation"/>
    <property type="evidence" value="ECO:0007669"/>
    <property type="project" value="InterPro"/>
</dbReference>
<keyword evidence="4" id="KW-0539">Nucleus</keyword>
<dbReference type="InterPro" id="IPR027443">
    <property type="entry name" value="IPNS-like_sf"/>
</dbReference>
<evidence type="ECO:0000256" key="1">
    <source>
        <dbReference type="ARBA" id="ARBA00004123"/>
    </source>
</evidence>
<comment type="caution">
    <text evidence="8">The sequence shown here is derived from an EMBL/GenBank/DDBJ whole genome shotgun (WGS) entry which is preliminary data.</text>
</comment>
<evidence type="ECO:0008006" key="10">
    <source>
        <dbReference type="Google" id="ProtNLM"/>
    </source>
</evidence>
<proteinExistence type="predicted"/>
<keyword evidence="5" id="KW-0175">Coiled coil</keyword>
<dbReference type="GO" id="GO:0005736">
    <property type="term" value="C:RNA polymerase I complex"/>
    <property type="evidence" value="ECO:0007669"/>
    <property type="project" value="TreeGrafter"/>
</dbReference>
<evidence type="ECO:0000259" key="6">
    <source>
        <dbReference type="Pfam" id="PF03171"/>
    </source>
</evidence>
<dbReference type="VEuPathDB" id="FungiDB:H257_00051"/>
<gene>
    <name evidence="8" type="ORF">DYB36_009478</name>
</gene>
<dbReference type="SUPFAM" id="SSF51197">
    <property type="entry name" value="Clavaminate synthase-like"/>
    <property type="match status" value="1"/>
</dbReference>
<dbReference type="EMBL" id="QUSZ01006688">
    <property type="protein sequence ID" value="RHY04960.1"/>
    <property type="molecule type" value="Genomic_DNA"/>
</dbReference>
<dbReference type="InterPro" id="IPR015947">
    <property type="entry name" value="PUA-like_sf"/>
</dbReference>
<comment type="subcellular location">
    <subcellularLocation>
        <location evidence="1">Nucleus</location>
    </subcellularLocation>
</comment>
<evidence type="ECO:0000313" key="9">
    <source>
        <dbReference type="Proteomes" id="UP000265427"/>
    </source>
</evidence>
<dbReference type="PANTHER" id="PTHR12709">
    <property type="entry name" value="DNA-DIRECTED RNA POLYMERASE II, III"/>
    <property type="match status" value="1"/>
</dbReference>
<sequence>MEAELDALQADLTRIKQAKAMALAQIEILLVEQKALQAKLDADRLQRQRVDELEARVQAAKVAAAVFLVMSCSLAPYHIQDPKKGLEDQLNHMLMKYSEPVQGVLLAFNSLQVINPYGHIINETPYIHVRIAADALVFRPTPGMQLTATVNKVGSNHIGLLLAGVFNVSIAATEMPSGFVHNYHEDAWVGQDSSAIAVDDTVEFRVLQYCVRYVLPAVNRSDVTTPFSSSMPPVNVLLECQAPYTSWILSGRKTIETRRYAFPTHLLHKPIWLLESPNGVVGSSALPSVVDLAATPHVRVVGHITVSTSFQYTSRAQWDADVDRHCVAPDSGYAWTQGGGDYFGWTVASTTEFSQAPRNLTHISRSYRSFFVPVIPVPTVDISDPLNPDVLAAIETQCASLGFLRVSWASFPKDVILNAHDAIRRFFDCDPTIKEAVTLPPSSSHADGAAPRPYKPTGYRGIPKMYNGEGRETWSCIRPDNKDLSDDPFYTDFGRHVFATPPMPQVLWPDEEDVPGFRAALTAYYAAMDALGKVLFRIFARILQLPDEEALLNLARRHASSMNASRLHPSEDTQGGGMVLMPHADITCFTILSHDAQGGMGTACLEVLHPLATLGTKEIEVEEQVVWVGIAPDSNEDGQSLLVNVGQILQRWSNDRLKATLHRVVKPVHASTLTTRRRQAIVFFQVTDYDAILKPMVDTCDASDRKWTPERMDAFTKARFGPVADTSMDTTEAYAIYNQDVMARADFVRLASE</sequence>
<evidence type="ECO:0000256" key="3">
    <source>
        <dbReference type="ARBA" id="ARBA00023163"/>
    </source>
</evidence>
<keyword evidence="2" id="KW-0240">DNA-directed RNA polymerase</keyword>
<name>A0A397AAY6_APHAT</name>
<dbReference type="InterPro" id="IPR045113">
    <property type="entry name" value="Rpb7-like"/>
</dbReference>
<dbReference type="Pfam" id="PF17875">
    <property type="entry name" value="RPA43_OB"/>
    <property type="match status" value="1"/>
</dbReference>
<dbReference type="VEuPathDB" id="FungiDB:H257_09343"/>
<evidence type="ECO:0000313" key="8">
    <source>
        <dbReference type="EMBL" id="RHY04960.1"/>
    </source>
</evidence>
<dbReference type="Gene3D" id="2.60.120.330">
    <property type="entry name" value="B-lactam Antibiotic, Isopenicillin N Synthase, Chain"/>
    <property type="match status" value="1"/>
</dbReference>
<dbReference type="Pfam" id="PF03171">
    <property type="entry name" value="2OG-FeII_Oxy"/>
    <property type="match status" value="1"/>
</dbReference>
<dbReference type="SUPFAM" id="SSF88697">
    <property type="entry name" value="PUA domain-like"/>
    <property type="match status" value="1"/>
</dbReference>
<dbReference type="InterPro" id="IPR036898">
    <property type="entry name" value="RNA_pol_Rpb7-like_N_sf"/>
</dbReference>
<feature type="coiled-coil region" evidence="5">
    <location>
        <begin position="5"/>
        <end position="48"/>
    </location>
</feature>
<dbReference type="InterPro" id="IPR041178">
    <property type="entry name" value="RPA43_OB"/>
</dbReference>
<dbReference type="Gene3D" id="2.40.50.1060">
    <property type="match status" value="1"/>
</dbReference>
<dbReference type="Proteomes" id="UP000265427">
    <property type="component" value="Unassembled WGS sequence"/>
</dbReference>
<dbReference type="GO" id="GO:0006362">
    <property type="term" value="P:transcription elongation by RNA polymerase I"/>
    <property type="evidence" value="ECO:0007669"/>
    <property type="project" value="TreeGrafter"/>
</dbReference>
<dbReference type="PANTHER" id="PTHR12709:SF5">
    <property type="entry name" value="DNA-DIRECTED RNA POLYMERASE I SUBUNIT RPA43"/>
    <property type="match status" value="1"/>
</dbReference>
<protein>
    <recommendedName>
        <fullName evidence="10">Fe2OG dioxygenase domain-containing protein</fullName>
    </recommendedName>
</protein>
<dbReference type="AlphaFoldDB" id="A0A397AAY6"/>
<evidence type="ECO:0000256" key="4">
    <source>
        <dbReference type="ARBA" id="ARBA00023242"/>
    </source>
</evidence>
<dbReference type="Gene3D" id="2.30.130.30">
    <property type="entry name" value="Hypothetical protein"/>
    <property type="match status" value="1"/>
</dbReference>
<feature type="domain" description="Isopenicillin N synthase-like Fe(2+) 2OG dioxygenase" evidence="6">
    <location>
        <begin position="577"/>
        <end position="684"/>
    </location>
</feature>
<evidence type="ECO:0000259" key="7">
    <source>
        <dbReference type="Pfam" id="PF17875"/>
    </source>
</evidence>
<dbReference type="Gene3D" id="3.30.1490.120">
    <property type="entry name" value="RNA polymerase Rpb7-like, N-terminal domain"/>
    <property type="match status" value="1"/>
</dbReference>